<dbReference type="Proteomes" id="UP000077245">
    <property type="component" value="Unassembled WGS sequence"/>
</dbReference>
<organism evidence="1 2">
    <name type="scientific">Methanobrevibacter curvatus</name>
    <dbReference type="NCBI Taxonomy" id="49547"/>
    <lineage>
        <taxon>Archaea</taxon>
        <taxon>Methanobacteriati</taxon>
        <taxon>Methanobacteriota</taxon>
        <taxon>Methanomada group</taxon>
        <taxon>Methanobacteria</taxon>
        <taxon>Methanobacteriales</taxon>
        <taxon>Methanobacteriaceae</taxon>
        <taxon>Methanobrevibacter</taxon>
    </lineage>
</organism>
<protein>
    <submittedName>
        <fullName evidence="1">Uncharacterized protein</fullName>
    </submittedName>
</protein>
<accession>A0A166EE00</accession>
<proteinExistence type="predicted"/>
<evidence type="ECO:0000313" key="2">
    <source>
        <dbReference type="Proteomes" id="UP000077245"/>
    </source>
</evidence>
<dbReference type="PATRIC" id="fig|49547.3.peg.42"/>
<keyword evidence="2" id="KW-1185">Reference proteome</keyword>
<sequence>MAIPGFIDFNTNGNTNSTTDNEFPNPVSIGGVQFYIPDGYELVGSSNTNGAYMKSYANDDGDSFSITVYKSLSKSQVISNLKSGAAGLDISNQDSSASYGSYSGFYGETVTDDGDEKFFVSSKGGKAFLIESNAGFNFGENVPKILG</sequence>
<evidence type="ECO:0000313" key="1">
    <source>
        <dbReference type="EMBL" id="KZX16548.1"/>
    </source>
</evidence>
<reference evidence="1 2" key="1">
    <citation type="submission" date="2016-04" db="EMBL/GenBank/DDBJ databases">
        <title>Genome sequence of Methanobrevibacter curvatus DSM 11111.</title>
        <authorList>
            <person name="Poehlein A."/>
            <person name="Seedorf H."/>
            <person name="Daniel R."/>
        </authorList>
    </citation>
    <scope>NUCLEOTIDE SEQUENCE [LARGE SCALE GENOMIC DNA]</scope>
    <source>
        <strain evidence="1 2">DSM 11111</strain>
    </source>
</reference>
<comment type="caution">
    <text evidence="1">The sequence shown here is derived from an EMBL/GenBank/DDBJ whole genome shotgun (WGS) entry which is preliminary data.</text>
</comment>
<dbReference type="AlphaFoldDB" id="A0A166EE00"/>
<gene>
    <name evidence="1" type="ORF">MBCUR_00400</name>
</gene>
<dbReference type="RefSeq" id="WP_067088702.1">
    <property type="nucleotide sequence ID" value="NZ_LWMV01000008.1"/>
</dbReference>
<name>A0A166EE00_9EURY</name>
<dbReference type="EMBL" id="LWMV01000008">
    <property type="protein sequence ID" value="KZX16548.1"/>
    <property type="molecule type" value="Genomic_DNA"/>
</dbReference>